<reference evidence="1 2" key="1">
    <citation type="submission" date="2019-08" db="EMBL/GenBank/DDBJ databases">
        <authorList>
            <person name="Peeters C."/>
        </authorList>
    </citation>
    <scope>NUCLEOTIDE SEQUENCE [LARGE SCALE GENOMIC DNA]</scope>
    <source>
        <strain evidence="1 2">LMG 31117</strain>
    </source>
</reference>
<name>A0A5E5ARK4_9BURK</name>
<accession>A0A5E5ARK4</accession>
<dbReference type="AlphaFoldDB" id="A0A5E5ARK4"/>
<proteinExistence type="predicted"/>
<evidence type="ECO:0000313" key="2">
    <source>
        <dbReference type="Proteomes" id="UP000383122"/>
    </source>
</evidence>
<protein>
    <submittedName>
        <fullName evidence="1">Uncharacterized protein</fullName>
    </submittedName>
</protein>
<organism evidence="1 2">
    <name type="scientific">Pandoraea anapnoica</name>
    <dbReference type="NCBI Taxonomy" id="2508301"/>
    <lineage>
        <taxon>Bacteria</taxon>
        <taxon>Pseudomonadati</taxon>
        <taxon>Pseudomonadota</taxon>
        <taxon>Betaproteobacteria</taxon>
        <taxon>Burkholderiales</taxon>
        <taxon>Burkholderiaceae</taxon>
        <taxon>Pandoraea</taxon>
    </lineage>
</organism>
<gene>
    <name evidence="1" type="ORF">PAN31117_05095</name>
</gene>
<dbReference type="EMBL" id="CABPSP010000020">
    <property type="protein sequence ID" value="VVE75153.1"/>
    <property type="molecule type" value="Genomic_DNA"/>
</dbReference>
<dbReference type="Proteomes" id="UP000383122">
    <property type="component" value="Unassembled WGS sequence"/>
</dbReference>
<evidence type="ECO:0000313" key="1">
    <source>
        <dbReference type="EMBL" id="VVE75153.1"/>
    </source>
</evidence>
<sequence>MGVKELESRAGRESYLATAPIASGGEWKRRCAKLFQQRGGVTEAVAVDLAKACFEQRVNWDHESDPEGAADVKASYWNG</sequence>
<dbReference type="RefSeq" id="WP_246185870.1">
    <property type="nucleotide sequence ID" value="NZ_CABPSP010000020.1"/>
</dbReference>
<keyword evidence="2" id="KW-1185">Reference proteome</keyword>